<comment type="caution">
    <text evidence="2">The sequence shown here is derived from an EMBL/GenBank/DDBJ whole genome shotgun (WGS) entry which is preliminary data.</text>
</comment>
<dbReference type="InterPro" id="IPR052079">
    <property type="entry name" value="E3_ligase/Copine_domain"/>
</dbReference>
<dbReference type="InterPro" id="IPR036465">
    <property type="entry name" value="vWFA_dom_sf"/>
</dbReference>
<dbReference type="Proteomes" id="UP001634394">
    <property type="component" value="Unassembled WGS sequence"/>
</dbReference>
<reference evidence="2 3" key="1">
    <citation type="submission" date="2024-11" db="EMBL/GenBank/DDBJ databases">
        <title>Chromosome-level genome assembly of the freshwater bivalve Anodonta woodiana.</title>
        <authorList>
            <person name="Chen X."/>
        </authorList>
    </citation>
    <scope>NUCLEOTIDE SEQUENCE [LARGE SCALE GENOMIC DNA]</scope>
    <source>
        <strain evidence="2">MN2024</strain>
        <tissue evidence="2">Gills</tissue>
    </source>
</reference>
<proteinExistence type="predicted"/>
<dbReference type="PANTHER" id="PTHR45751:SF11">
    <property type="entry name" value="COPINE FAMILY PROTEIN 2"/>
    <property type="match status" value="1"/>
</dbReference>
<dbReference type="PANTHER" id="PTHR45751">
    <property type="entry name" value="COPINE FAMILY PROTEIN 1"/>
    <property type="match status" value="1"/>
</dbReference>
<dbReference type="EMBL" id="JBJQND010000001">
    <property type="protein sequence ID" value="KAL3891756.1"/>
    <property type="molecule type" value="Genomic_DNA"/>
</dbReference>
<keyword evidence="3" id="KW-1185">Reference proteome</keyword>
<name>A0ABD3XZW2_SINWO</name>
<evidence type="ECO:0000313" key="2">
    <source>
        <dbReference type="EMBL" id="KAL3891756.1"/>
    </source>
</evidence>
<gene>
    <name evidence="2" type="ORF">ACJMK2_004005</name>
</gene>
<sequence>MWHYAATQDIIICCIIADIEANSQVPFYRIKDNYTNLQEVTEAIKEAGLDKCGLIFGIDYTLSNCNQGQMTFGGRSLHDTNGPEKNPYQQTICILGETLEKFDDDGKIPAFGFGDATTQDHSIFPLKKEGECNGFQEVLDIYNKITPTMQLSGPTNFVPIIEKAVEIVQQKRKYHILVIVADGQITNEKPNKEAIVAASKWPLSIILVGVGDGPWDTMEEFDDKLPERIFDNFQFVDFHKTVKDKRNPEATFALQALMEIPEQYQIIKNHEILK</sequence>
<organism evidence="2 3">
    <name type="scientific">Sinanodonta woodiana</name>
    <name type="common">Chinese pond mussel</name>
    <name type="synonym">Anodonta woodiana</name>
    <dbReference type="NCBI Taxonomy" id="1069815"/>
    <lineage>
        <taxon>Eukaryota</taxon>
        <taxon>Metazoa</taxon>
        <taxon>Spiralia</taxon>
        <taxon>Lophotrochozoa</taxon>
        <taxon>Mollusca</taxon>
        <taxon>Bivalvia</taxon>
        <taxon>Autobranchia</taxon>
        <taxon>Heteroconchia</taxon>
        <taxon>Palaeoheterodonta</taxon>
        <taxon>Unionida</taxon>
        <taxon>Unionoidea</taxon>
        <taxon>Unionidae</taxon>
        <taxon>Unioninae</taxon>
        <taxon>Sinanodonta</taxon>
    </lineage>
</organism>
<dbReference type="SUPFAM" id="SSF53300">
    <property type="entry name" value="vWA-like"/>
    <property type="match status" value="1"/>
</dbReference>
<dbReference type="Gene3D" id="3.40.50.410">
    <property type="entry name" value="von Willebrand factor, type A domain"/>
    <property type="match status" value="1"/>
</dbReference>
<dbReference type="Pfam" id="PF07002">
    <property type="entry name" value="Copine"/>
    <property type="match status" value="1"/>
</dbReference>
<evidence type="ECO:0000313" key="3">
    <source>
        <dbReference type="Proteomes" id="UP001634394"/>
    </source>
</evidence>
<dbReference type="SMART" id="SM00327">
    <property type="entry name" value="VWA"/>
    <property type="match status" value="1"/>
</dbReference>
<dbReference type="AlphaFoldDB" id="A0ABD3XZW2"/>
<evidence type="ECO:0000259" key="1">
    <source>
        <dbReference type="SMART" id="SM00327"/>
    </source>
</evidence>
<accession>A0ABD3XZW2</accession>
<dbReference type="InterPro" id="IPR010734">
    <property type="entry name" value="Copine_C"/>
</dbReference>
<feature type="domain" description="VWFA" evidence="1">
    <location>
        <begin position="51"/>
        <end position="238"/>
    </location>
</feature>
<protein>
    <recommendedName>
        <fullName evidence="1">VWFA domain-containing protein</fullName>
    </recommendedName>
</protein>
<dbReference type="InterPro" id="IPR002035">
    <property type="entry name" value="VWF_A"/>
</dbReference>